<comment type="caution">
    <text evidence="1">The sequence shown here is derived from an EMBL/GenBank/DDBJ whole genome shotgun (WGS) entry which is preliminary data.</text>
</comment>
<organism evidence="1 2">
    <name type="scientific">Phanerochaete sordida</name>
    <dbReference type="NCBI Taxonomy" id="48140"/>
    <lineage>
        <taxon>Eukaryota</taxon>
        <taxon>Fungi</taxon>
        <taxon>Dikarya</taxon>
        <taxon>Basidiomycota</taxon>
        <taxon>Agaricomycotina</taxon>
        <taxon>Agaricomycetes</taxon>
        <taxon>Polyporales</taxon>
        <taxon>Phanerochaetaceae</taxon>
        <taxon>Phanerochaete</taxon>
    </lineage>
</organism>
<dbReference type="EMBL" id="BPQB01000014">
    <property type="protein sequence ID" value="GJE89883.1"/>
    <property type="molecule type" value="Genomic_DNA"/>
</dbReference>
<name>A0A9P3G608_9APHY</name>
<protein>
    <submittedName>
        <fullName evidence="1">Uncharacterized protein</fullName>
    </submittedName>
</protein>
<dbReference type="Proteomes" id="UP000703269">
    <property type="component" value="Unassembled WGS sequence"/>
</dbReference>
<gene>
    <name evidence="1" type="ORF">PsYK624_059950</name>
</gene>
<dbReference type="AlphaFoldDB" id="A0A9P3G608"/>
<evidence type="ECO:0000313" key="2">
    <source>
        <dbReference type="Proteomes" id="UP000703269"/>
    </source>
</evidence>
<accession>A0A9P3G608</accession>
<evidence type="ECO:0000313" key="1">
    <source>
        <dbReference type="EMBL" id="GJE89883.1"/>
    </source>
</evidence>
<reference evidence="1 2" key="1">
    <citation type="submission" date="2021-08" db="EMBL/GenBank/DDBJ databases">
        <title>Draft Genome Sequence of Phanerochaete sordida strain YK-624.</title>
        <authorList>
            <person name="Mori T."/>
            <person name="Dohra H."/>
            <person name="Suzuki T."/>
            <person name="Kawagishi H."/>
            <person name="Hirai H."/>
        </authorList>
    </citation>
    <scope>NUCLEOTIDE SEQUENCE [LARGE SCALE GENOMIC DNA]</scope>
    <source>
        <strain evidence="1 2">YK-624</strain>
    </source>
</reference>
<keyword evidence="2" id="KW-1185">Reference proteome</keyword>
<sequence length="75" mass="8213">MHLLTKAPSDHGAEERTNKLDFDLISCPFASNRSYIESSADAATRSGVTLLEVRIILQTEVCDGGGRLRESSDME</sequence>
<proteinExistence type="predicted"/>